<keyword evidence="6" id="KW-0460">Magnesium</keyword>
<dbReference type="GO" id="GO:0008299">
    <property type="term" value="P:isoprenoid biosynthetic process"/>
    <property type="evidence" value="ECO:0007669"/>
    <property type="project" value="InterPro"/>
</dbReference>
<dbReference type="PROSITE" id="PS00444">
    <property type="entry name" value="POLYPRENYL_SYNTHASE_2"/>
    <property type="match status" value="1"/>
</dbReference>
<dbReference type="AlphaFoldDB" id="A0A850Q0P6"/>
<dbReference type="EMBL" id="JABFYL010000050">
    <property type="protein sequence ID" value="NVN53800.1"/>
    <property type="molecule type" value="Genomic_DNA"/>
</dbReference>
<dbReference type="PANTHER" id="PTHR12001">
    <property type="entry name" value="GERANYLGERANYL PYROPHOSPHATE SYNTHASE"/>
    <property type="match status" value="1"/>
</dbReference>
<gene>
    <name evidence="8" type="ORF">HLY00_2896</name>
</gene>
<dbReference type="Proteomes" id="UP000570517">
    <property type="component" value="Unassembled WGS sequence"/>
</dbReference>
<evidence type="ECO:0000256" key="4">
    <source>
        <dbReference type="ARBA" id="ARBA00022679"/>
    </source>
</evidence>
<evidence type="ECO:0000256" key="2">
    <source>
        <dbReference type="ARBA" id="ARBA00005128"/>
    </source>
</evidence>
<organism evidence="8 9">
    <name type="scientific">Mycolicibacterium hippocampi</name>
    <dbReference type="NCBI Taxonomy" id="659824"/>
    <lineage>
        <taxon>Bacteria</taxon>
        <taxon>Bacillati</taxon>
        <taxon>Actinomycetota</taxon>
        <taxon>Actinomycetes</taxon>
        <taxon>Mycobacteriales</taxon>
        <taxon>Mycobacteriaceae</taxon>
        <taxon>Mycolicibacterium</taxon>
    </lineage>
</organism>
<comment type="caution">
    <text evidence="8">The sequence shown here is derived from an EMBL/GenBank/DDBJ whole genome shotgun (WGS) entry which is preliminary data.</text>
</comment>
<dbReference type="InterPro" id="IPR008949">
    <property type="entry name" value="Isoprenoid_synthase_dom_sf"/>
</dbReference>
<name>A0A850Q0P6_9MYCO</name>
<dbReference type="EC" id="2.5.1.29" evidence="8"/>
<evidence type="ECO:0000256" key="5">
    <source>
        <dbReference type="ARBA" id="ARBA00022723"/>
    </source>
</evidence>
<accession>A0A850Q0P6</accession>
<comment type="cofactor">
    <cofactor evidence="1">
        <name>Mg(2+)</name>
        <dbReference type="ChEBI" id="CHEBI:18420"/>
    </cofactor>
</comment>
<protein>
    <submittedName>
        <fullName evidence="8">Geranylgeranyl diphosphate synthase</fullName>
        <ecNumber evidence="8">2.5.1.29</ecNumber>
    </submittedName>
</protein>
<comment type="pathway">
    <text evidence="2">Isoprenoid biosynthesis.</text>
</comment>
<keyword evidence="4 7" id="KW-0808">Transferase</keyword>
<dbReference type="SUPFAM" id="SSF48576">
    <property type="entry name" value="Terpenoid synthases"/>
    <property type="match status" value="1"/>
</dbReference>
<keyword evidence="5" id="KW-0479">Metal-binding</keyword>
<evidence type="ECO:0000256" key="7">
    <source>
        <dbReference type="RuleBase" id="RU004466"/>
    </source>
</evidence>
<dbReference type="GO" id="GO:0004311">
    <property type="term" value="F:geranylgeranyl diphosphate synthase activity"/>
    <property type="evidence" value="ECO:0007669"/>
    <property type="project" value="UniProtKB-EC"/>
</dbReference>
<dbReference type="GO" id="GO:0046872">
    <property type="term" value="F:metal ion binding"/>
    <property type="evidence" value="ECO:0007669"/>
    <property type="project" value="UniProtKB-KW"/>
</dbReference>
<comment type="similarity">
    <text evidence="3 7">Belongs to the FPP/GGPP synthase family.</text>
</comment>
<proteinExistence type="inferred from homology"/>
<dbReference type="PROSITE" id="PS00723">
    <property type="entry name" value="POLYPRENYL_SYNTHASE_1"/>
    <property type="match status" value="1"/>
</dbReference>
<evidence type="ECO:0000256" key="3">
    <source>
        <dbReference type="ARBA" id="ARBA00006706"/>
    </source>
</evidence>
<keyword evidence="9" id="KW-1185">Reference proteome</keyword>
<dbReference type="SFLD" id="SFLDS00005">
    <property type="entry name" value="Isoprenoid_Synthase_Type_I"/>
    <property type="match status" value="1"/>
</dbReference>
<reference evidence="8 9" key="1">
    <citation type="submission" date="2020-05" db="EMBL/GenBank/DDBJ databases">
        <title>Draft genome sequence of Mycobacterium hippocampi DL, isolated from European seabass, Dicentrarchus labrax, reared in fish farms.</title>
        <authorList>
            <person name="Stathopoulou P."/>
            <person name="Asimakis E."/>
            <person name="Tzokas K."/>
            <person name="Batargias C."/>
            <person name="Tsiamis G."/>
        </authorList>
    </citation>
    <scope>NUCLEOTIDE SEQUENCE [LARGE SCALE GENOMIC DNA]</scope>
    <source>
        <strain evidence="8 9">DL</strain>
    </source>
</reference>
<dbReference type="InterPro" id="IPR000092">
    <property type="entry name" value="Polyprenyl_synt"/>
</dbReference>
<dbReference type="InterPro" id="IPR033749">
    <property type="entry name" value="Polyprenyl_synt_CS"/>
</dbReference>
<evidence type="ECO:0000256" key="1">
    <source>
        <dbReference type="ARBA" id="ARBA00001946"/>
    </source>
</evidence>
<sequence>MREVTLLSGGEGGTRALVPPRRHLHRHRGHAVTGGPVHWRDEIRVAVRSHLTDFVAGECRTDLGAARVGVANEVLSGFVDGGKCVRSTFMYLGWLCGAGQDDSALRASASLELFHAFALMQDDVMDESALRRGRPAAHVMFSTWHRDRALTGASARFGESAAVLLGDLCLVWAGKMLRESGIGAEALARVWPRYDDMRIELAVGQFADLVNDAHTFPTLDEVLDVLRRKSGNYTVRRPLEIGAAMSGCPDEVIDALGGYGAAIGEAFQLRDDLLGVFGSTTLTGKSVGTDLAAQKATSVIVAAHQLADAGLRRQLSELMSTPDLNSADAERWRTLISASGAVQWIEQLIDQRLNRALAHLDSVELPEAARSALEDMAVICTERAA</sequence>
<evidence type="ECO:0000313" key="8">
    <source>
        <dbReference type="EMBL" id="NVN53800.1"/>
    </source>
</evidence>
<dbReference type="Pfam" id="PF00348">
    <property type="entry name" value="polyprenyl_synt"/>
    <property type="match status" value="1"/>
</dbReference>
<dbReference type="CDD" id="cd00685">
    <property type="entry name" value="Trans_IPPS_HT"/>
    <property type="match status" value="1"/>
</dbReference>
<dbReference type="PANTHER" id="PTHR12001:SF85">
    <property type="entry name" value="SHORT CHAIN ISOPRENYL DIPHOSPHATE SYNTHASE"/>
    <property type="match status" value="1"/>
</dbReference>
<dbReference type="Gene3D" id="1.10.600.10">
    <property type="entry name" value="Farnesyl Diphosphate Synthase"/>
    <property type="match status" value="1"/>
</dbReference>
<evidence type="ECO:0000313" key="9">
    <source>
        <dbReference type="Proteomes" id="UP000570517"/>
    </source>
</evidence>
<evidence type="ECO:0000256" key="6">
    <source>
        <dbReference type="ARBA" id="ARBA00022842"/>
    </source>
</evidence>